<protein>
    <submittedName>
        <fullName evidence="1">Uncharacterized protein</fullName>
    </submittedName>
</protein>
<organism evidence="1">
    <name type="scientific">marine metagenome</name>
    <dbReference type="NCBI Taxonomy" id="408172"/>
    <lineage>
        <taxon>unclassified sequences</taxon>
        <taxon>metagenomes</taxon>
        <taxon>ecological metagenomes</taxon>
    </lineage>
</organism>
<accession>A0A382DPG8</accession>
<evidence type="ECO:0000313" key="1">
    <source>
        <dbReference type="EMBL" id="SVB39962.1"/>
    </source>
</evidence>
<dbReference type="EMBL" id="UINC01040293">
    <property type="protein sequence ID" value="SVB39962.1"/>
    <property type="molecule type" value="Genomic_DNA"/>
</dbReference>
<sequence length="43" mass="5024">MNRFSLAKKKFVTSLKVIERYTNVFILVSHPSSDENAEALYYI</sequence>
<proteinExistence type="predicted"/>
<name>A0A382DPG8_9ZZZZ</name>
<gene>
    <name evidence="1" type="ORF">METZ01_LOCUS192816</name>
</gene>
<dbReference type="AlphaFoldDB" id="A0A382DPG8"/>
<reference evidence="1" key="1">
    <citation type="submission" date="2018-05" db="EMBL/GenBank/DDBJ databases">
        <authorList>
            <person name="Lanie J.A."/>
            <person name="Ng W.-L."/>
            <person name="Kazmierczak K.M."/>
            <person name="Andrzejewski T.M."/>
            <person name="Davidsen T.M."/>
            <person name="Wayne K.J."/>
            <person name="Tettelin H."/>
            <person name="Glass J.I."/>
            <person name="Rusch D."/>
            <person name="Podicherti R."/>
            <person name="Tsui H.-C.T."/>
            <person name="Winkler M.E."/>
        </authorList>
    </citation>
    <scope>NUCLEOTIDE SEQUENCE</scope>
</reference>